<feature type="compositionally biased region" description="Polar residues" evidence="10">
    <location>
        <begin position="550"/>
        <end position="559"/>
    </location>
</feature>
<dbReference type="AlphaFoldDB" id="A0A831LK97"/>
<dbReference type="InterPro" id="IPR051310">
    <property type="entry name" value="MCP_chemotaxis"/>
</dbReference>
<keyword evidence="6 11" id="KW-0472">Membrane</keyword>
<evidence type="ECO:0000256" key="3">
    <source>
        <dbReference type="ARBA" id="ARBA00022500"/>
    </source>
</evidence>
<evidence type="ECO:0000256" key="7">
    <source>
        <dbReference type="ARBA" id="ARBA00029447"/>
    </source>
</evidence>
<evidence type="ECO:0000256" key="4">
    <source>
        <dbReference type="ARBA" id="ARBA00022692"/>
    </source>
</evidence>
<evidence type="ECO:0000256" key="6">
    <source>
        <dbReference type="ARBA" id="ARBA00023136"/>
    </source>
</evidence>
<dbReference type="Gene3D" id="6.10.340.10">
    <property type="match status" value="1"/>
</dbReference>
<keyword evidence="4 11" id="KW-0812">Transmembrane</keyword>
<dbReference type="PROSITE" id="PS50885">
    <property type="entry name" value="HAMP"/>
    <property type="match status" value="1"/>
</dbReference>
<dbReference type="Gene3D" id="1.10.287.950">
    <property type="entry name" value="Methyl-accepting chemotaxis protein"/>
    <property type="match status" value="1"/>
</dbReference>
<evidence type="ECO:0000256" key="9">
    <source>
        <dbReference type="SAM" id="Coils"/>
    </source>
</evidence>
<proteinExistence type="inferred from homology"/>
<reference evidence="14" key="1">
    <citation type="journal article" date="2020" name="mSystems">
        <title>Genome- and Community-Level Interaction Insights into Carbon Utilization and Element Cycling Functions of Hydrothermarchaeota in Hydrothermal Sediment.</title>
        <authorList>
            <person name="Zhou Z."/>
            <person name="Liu Y."/>
            <person name="Xu W."/>
            <person name="Pan J."/>
            <person name="Luo Z.H."/>
            <person name="Li M."/>
        </authorList>
    </citation>
    <scope>NUCLEOTIDE SEQUENCE [LARGE SCALE GENOMIC DNA]</scope>
    <source>
        <strain evidence="14">SpSt-1220</strain>
    </source>
</reference>
<keyword evidence="5 11" id="KW-1133">Transmembrane helix</keyword>
<gene>
    <name evidence="14" type="ORF">ENN94_01780</name>
</gene>
<dbReference type="PROSITE" id="PS50111">
    <property type="entry name" value="CHEMOTAXIS_TRANSDUC_2"/>
    <property type="match status" value="1"/>
</dbReference>
<evidence type="ECO:0000256" key="5">
    <source>
        <dbReference type="ARBA" id="ARBA00022989"/>
    </source>
</evidence>
<dbReference type="GO" id="GO:0004888">
    <property type="term" value="F:transmembrane signaling receptor activity"/>
    <property type="evidence" value="ECO:0007669"/>
    <property type="project" value="InterPro"/>
</dbReference>
<feature type="region of interest" description="Disordered" evidence="10">
    <location>
        <begin position="303"/>
        <end position="329"/>
    </location>
</feature>
<dbReference type="Pfam" id="PF00672">
    <property type="entry name" value="HAMP"/>
    <property type="match status" value="1"/>
</dbReference>
<dbReference type="PANTHER" id="PTHR43531">
    <property type="entry name" value="PROTEIN ICFG"/>
    <property type="match status" value="1"/>
</dbReference>
<feature type="domain" description="HAMP" evidence="13">
    <location>
        <begin position="205"/>
        <end position="257"/>
    </location>
</feature>
<evidence type="ECO:0000256" key="2">
    <source>
        <dbReference type="ARBA" id="ARBA00022475"/>
    </source>
</evidence>
<dbReference type="SMART" id="SM00304">
    <property type="entry name" value="HAMP"/>
    <property type="match status" value="2"/>
</dbReference>
<dbReference type="InterPro" id="IPR003660">
    <property type="entry name" value="HAMP_dom"/>
</dbReference>
<name>A0A831LK97_9BACT</name>
<dbReference type="CDD" id="cd06225">
    <property type="entry name" value="HAMP"/>
    <property type="match status" value="1"/>
</dbReference>
<dbReference type="Pfam" id="PF17200">
    <property type="entry name" value="sCache_2"/>
    <property type="match status" value="1"/>
</dbReference>
<dbReference type="GO" id="GO:0007165">
    <property type="term" value="P:signal transduction"/>
    <property type="evidence" value="ECO:0007669"/>
    <property type="project" value="UniProtKB-KW"/>
</dbReference>
<evidence type="ECO:0000256" key="10">
    <source>
        <dbReference type="SAM" id="MobiDB-lite"/>
    </source>
</evidence>
<dbReference type="SMART" id="SM01049">
    <property type="entry name" value="Cache_2"/>
    <property type="match status" value="1"/>
</dbReference>
<evidence type="ECO:0000256" key="11">
    <source>
        <dbReference type="SAM" id="Phobius"/>
    </source>
</evidence>
<dbReference type="InterPro" id="IPR033480">
    <property type="entry name" value="sCache_2"/>
</dbReference>
<evidence type="ECO:0000256" key="8">
    <source>
        <dbReference type="PROSITE-ProRule" id="PRU00284"/>
    </source>
</evidence>
<keyword evidence="9" id="KW-0175">Coiled coil</keyword>
<comment type="caution">
    <text evidence="14">The sequence shown here is derived from an EMBL/GenBank/DDBJ whole genome shotgun (WGS) entry which is preliminary data.</text>
</comment>
<evidence type="ECO:0000256" key="1">
    <source>
        <dbReference type="ARBA" id="ARBA00004651"/>
    </source>
</evidence>
<evidence type="ECO:0000259" key="13">
    <source>
        <dbReference type="PROSITE" id="PS50885"/>
    </source>
</evidence>
<keyword evidence="2" id="KW-1003">Cell membrane</keyword>
<comment type="subcellular location">
    <subcellularLocation>
        <location evidence="1">Cell membrane</location>
        <topology evidence="1">Multi-pass membrane protein</topology>
    </subcellularLocation>
</comment>
<feature type="transmembrane region" description="Helical" evidence="11">
    <location>
        <begin position="181"/>
        <end position="203"/>
    </location>
</feature>
<keyword evidence="8" id="KW-0807">Transducer</keyword>
<dbReference type="PRINTS" id="PR00260">
    <property type="entry name" value="CHEMTRNSDUCR"/>
</dbReference>
<dbReference type="Gene3D" id="3.30.450.20">
    <property type="entry name" value="PAS domain"/>
    <property type="match status" value="1"/>
</dbReference>
<dbReference type="GO" id="GO:0005886">
    <property type="term" value="C:plasma membrane"/>
    <property type="evidence" value="ECO:0007669"/>
    <property type="project" value="UniProtKB-SubCell"/>
</dbReference>
<dbReference type="CDD" id="cd11386">
    <property type="entry name" value="MCP_signal"/>
    <property type="match status" value="1"/>
</dbReference>
<feature type="domain" description="Methyl-accepting transducer" evidence="12">
    <location>
        <begin position="302"/>
        <end position="531"/>
    </location>
</feature>
<comment type="similarity">
    <text evidence="7">Belongs to the methyl-accepting chemotaxis (MCP) protein family.</text>
</comment>
<sequence length="578" mass="62116">MGAKIFILSGLIVLVFTAAIGWIYTQARASFFTAKHAEIQHAVESVWGIVDHFAQQEAQGTVTREQAQSLAMNAVKSTRFAEDNYFWINDLKPAMVMHPVSPELDGKNLSGNKDPNGKALFVEMAQVARDSGAGFVNYQWAKPGFKQPVDKVSFVKLVPEWGWIVGAGLYLDDVQAALGKIMWTAIAVVAAAIVGILVLVTLMTRSITGPLNKTVNMLQELGRGHLSNRLHLTRKDEIGQMAKAMDEFAENMQNEIVTPLRKLADGDLDFEIRPYDDQDALRGAMKKVGDDLNNIMGRIQSSGTQISGGANQVADTSQSLSQGATEQASSLEEIAASMNEMASQISMSADNAQSANDLAVGMKQAATEGSERMRRMMAAMDEVNEAGQSISKIIKVIDEIAFQTNLLALNAAVEAARAGQHGKGFAVVAEEVRNLAARSAKAATETSQLIEGSVSKASNAGEIAAQTGTSLEQMVAEVTKVSDLVGEIAAAAREQAEGIGQVNEGLGQIDQVTQQNTANAEESAAAAEELSSQAESLRQMLARFTLRHQQTARMQSEQPVSRHETDNHQIALGWGENS</sequence>
<evidence type="ECO:0000313" key="14">
    <source>
        <dbReference type="EMBL" id="HDR46412.1"/>
    </source>
</evidence>
<dbReference type="EMBL" id="DSDO01000122">
    <property type="protein sequence ID" value="HDR46412.1"/>
    <property type="molecule type" value="Genomic_DNA"/>
</dbReference>
<dbReference type="SMART" id="SM00283">
    <property type="entry name" value="MA"/>
    <property type="match status" value="1"/>
</dbReference>
<feature type="region of interest" description="Disordered" evidence="10">
    <location>
        <begin position="550"/>
        <end position="578"/>
    </location>
</feature>
<evidence type="ECO:0000259" key="12">
    <source>
        <dbReference type="PROSITE" id="PS50111"/>
    </source>
</evidence>
<dbReference type="PANTHER" id="PTHR43531:SF11">
    <property type="entry name" value="METHYL-ACCEPTING CHEMOTAXIS PROTEIN 3"/>
    <property type="match status" value="1"/>
</dbReference>
<dbReference type="InterPro" id="IPR004090">
    <property type="entry name" value="Chemotax_Me-accpt_rcpt"/>
</dbReference>
<dbReference type="SUPFAM" id="SSF58104">
    <property type="entry name" value="Methyl-accepting chemotaxis protein (MCP) signaling domain"/>
    <property type="match status" value="1"/>
</dbReference>
<dbReference type="InterPro" id="IPR004089">
    <property type="entry name" value="MCPsignal_dom"/>
</dbReference>
<dbReference type="Proteomes" id="UP000886162">
    <property type="component" value="Unassembled WGS sequence"/>
</dbReference>
<protein>
    <submittedName>
        <fullName evidence="14">HAMP domain-containing protein</fullName>
    </submittedName>
</protein>
<dbReference type="Pfam" id="PF00015">
    <property type="entry name" value="MCPsignal"/>
    <property type="match status" value="1"/>
</dbReference>
<dbReference type="GO" id="GO:0006935">
    <property type="term" value="P:chemotaxis"/>
    <property type="evidence" value="ECO:0007669"/>
    <property type="project" value="UniProtKB-KW"/>
</dbReference>
<keyword evidence="3" id="KW-0145">Chemotaxis</keyword>
<organism evidence="14">
    <name type="scientific">Geoalkalibacter subterraneus</name>
    <dbReference type="NCBI Taxonomy" id="483547"/>
    <lineage>
        <taxon>Bacteria</taxon>
        <taxon>Pseudomonadati</taxon>
        <taxon>Thermodesulfobacteriota</taxon>
        <taxon>Desulfuromonadia</taxon>
        <taxon>Desulfuromonadales</taxon>
        <taxon>Geoalkalibacteraceae</taxon>
        <taxon>Geoalkalibacter</taxon>
    </lineage>
</organism>
<feature type="coiled-coil region" evidence="9">
    <location>
        <begin position="520"/>
        <end position="547"/>
    </location>
</feature>
<accession>A0A831LK97</accession>
<dbReference type="FunFam" id="1.10.287.950:FF:000001">
    <property type="entry name" value="Methyl-accepting chemotaxis sensory transducer"/>
    <property type="match status" value="1"/>
</dbReference>